<organism evidence="1 2">
    <name type="scientific">Endocarpon pusillum (strain Z07020 / HMAS-L-300199)</name>
    <name type="common">Lichen-forming fungus</name>
    <dbReference type="NCBI Taxonomy" id="1263415"/>
    <lineage>
        <taxon>Eukaryota</taxon>
        <taxon>Fungi</taxon>
        <taxon>Dikarya</taxon>
        <taxon>Ascomycota</taxon>
        <taxon>Pezizomycotina</taxon>
        <taxon>Eurotiomycetes</taxon>
        <taxon>Chaetothyriomycetidae</taxon>
        <taxon>Verrucariales</taxon>
        <taxon>Verrucariaceae</taxon>
        <taxon>Endocarpon</taxon>
    </lineage>
</organism>
<dbReference type="GeneID" id="19244022"/>
<evidence type="ECO:0000313" key="2">
    <source>
        <dbReference type="Proteomes" id="UP000019373"/>
    </source>
</evidence>
<dbReference type="InterPro" id="IPR036673">
    <property type="entry name" value="Cyanovirin-N_sf"/>
</dbReference>
<evidence type="ECO:0000313" key="1">
    <source>
        <dbReference type="EMBL" id="ERF73116.1"/>
    </source>
</evidence>
<gene>
    <name evidence="1" type="ORF">EPUS_09190</name>
</gene>
<dbReference type="HOGENOM" id="CLU_166989_0_0_1"/>
<dbReference type="RefSeq" id="XP_007801234.1">
    <property type="nucleotide sequence ID" value="XM_007803043.1"/>
</dbReference>
<protein>
    <recommendedName>
        <fullName evidence="3">Cyanovirin-N domain-containing protein</fullName>
    </recommendedName>
</protein>
<sequence length="88" mass="9739">MSFFTHSQNTRIDKRDNKQYLVAELATGSAASGDKAGWYVDTICLDDYIRNDHARGPGGDTGGGGWRDATIDLGERLANDHGRFKYNE</sequence>
<proteinExistence type="predicted"/>
<dbReference type="EMBL" id="KE720984">
    <property type="protein sequence ID" value="ERF73116.1"/>
    <property type="molecule type" value="Genomic_DNA"/>
</dbReference>
<dbReference type="Proteomes" id="UP000019373">
    <property type="component" value="Unassembled WGS sequence"/>
</dbReference>
<accession>U1GMK2</accession>
<dbReference type="OrthoDB" id="10349946at2759"/>
<dbReference type="AlphaFoldDB" id="U1GMK2"/>
<reference evidence="2" key="1">
    <citation type="journal article" date="2014" name="BMC Genomics">
        <title>Genome characteristics reveal the impact of lichenization on lichen-forming fungus Endocarpon pusillum Hedwig (Verrucariales, Ascomycota).</title>
        <authorList>
            <person name="Wang Y.-Y."/>
            <person name="Liu B."/>
            <person name="Zhang X.-Y."/>
            <person name="Zhou Q.-M."/>
            <person name="Zhang T."/>
            <person name="Li H."/>
            <person name="Yu Y.-F."/>
            <person name="Zhang X.-L."/>
            <person name="Hao X.-Y."/>
            <person name="Wang M."/>
            <person name="Wang L."/>
            <person name="Wei J.-C."/>
        </authorList>
    </citation>
    <scope>NUCLEOTIDE SEQUENCE [LARGE SCALE GENOMIC DNA]</scope>
    <source>
        <strain evidence="2">Z07020 / HMAS-L-300199</strain>
    </source>
</reference>
<dbReference type="SUPFAM" id="SSF51322">
    <property type="entry name" value="Cyanovirin-N"/>
    <property type="match status" value="1"/>
</dbReference>
<keyword evidence="2" id="KW-1185">Reference proteome</keyword>
<name>U1GMK2_ENDPU</name>
<evidence type="ECO:0008006" key="3">
    <source>
        <dbReference type="Google" id="ProtNLM"/>
    </source>
</evidence>